<dbReference type="KEGG" id="mbry:B1812_13670"/>
<dbReference type="InterPro" id="IPR004046">
    <property type="entry name" value="GST_C"/>
</dbReference>
<dbReference type="PANTHER" id="PTHR11571:SF263">
    <property type="entry name" value="GLUTATHIONE S-TRANSFERASE"/>
    <property type="match status" value="1"/>
</dbReference>
<dbReference type="SFLD" id="SFLDS00019">
    <property type="entry name" value="Glutathione_Transferase_(cytos"/>
    <property type="match status" value="1"/>
</dbReference>
<dbReference type="InterPro" id="IPR036249">
    <property type="entry name" value="Thioredoxin-like_sf"/>
</dbReference>
<evidence type="ECO:0000259" key="1">
    <source>
        <dbReference type="PROSITE" id="PS50404"/>
    </source>
</evidence>
<protein>
    <submittedName>
        <fullName evidence="3">Glutathione S-transferase</fullName>
    </submittedName>
</protein>
<name>A0A1W6MWI8_9HYPH</name>
<dbReference type="GO" id="GO:0004364">
    <property type="term" value="F:glutathione transferase activity"/>
    <property type="evidence" value="ECO:0007669"/>
    <property type="project" value="TreeGrafter"/>
</dbReference>
<organism evidence="3 4">
    <name type="scientific">Methylocystis bryophila</name>
    <dbReference type="NCBI Taxonomy" id="655015"/>
    <lineage>
        <taxon>Bacteria</taxon>
        <taxon>Pseudomonadati</taxon>
        <taxon>Pseudomonadota</taxon>
        <taxon>Alphaproteobacteria</taxon>
        <taxon>Hyphomicrobiales</taxon>
        <taxon>Methylocystaceae</taxon>
        <taxon>Methylocystis</taxon>
    </lineage>
</organism>
<keyword evidence="3" id="KW-0808">Transferase</keyword>
<dbReference type="InterPro" id="IPR036282">
    <property type="entry name" value="Glutathione-S-Trfase_C_sf"/>
</dbReference>
<dbReference type="Proteomes" id="UP000193978">
    <property type="component" value="Chromosome"/>
</dbReference>
<dbReference type="OrthoDB" id="7203409at2"/>
<dbReference type="AlphaFoldDB" id="A0A1W6MWI8"/>
<dbReference type="CDD" id="cd03192">
    <property type="entry name" value="GST_C_Sigma_like"/>
    <property type="match status" value="1"/>
</dbReference>
<feature type="domain" description="GST C-terminal" evidence="2">
    <location>
        <begin position="88"/>
        <end position="236"/>
    </location>
</feature>
<dbReference type="Gene3D" id="1.20.1050.10">
    <property type="match status" value="1"/>
</dbReference>
<keyword evidence="4" id="KW-1185">Reference proteome</keyword>
<dbReference type="CDD" id="cd03039">
    <property type="entry name" value="GST_N_Sigma_like"/>
    <property type="match status" value="1"/>
</dbReference>
<feature type="domain" description="GST N-terminal" evidence="1">
    <location>
        <begin position="1"/>
        <end position="86"/>
    </location>
</feature>
<evidence type="ECO:0000313" key="4">
    <source>
        <dbReference type="Proteomes" id="UP000193978"/>
    </source>
</evidence>
<accession>A0A1W6MWI8</accession>
<evidence type="ECO:0000313" key="3">
    <source>
        <dbReference type="EMBL" id="ARN81958.1"/>
    </source>
</evidence>
<dbReference type="STRING" id="655015.B1812_13670"/>
<dbReference type="PROSITE" id="PS50405">
    <property type="entry name" value="GST_CTER"/>
    <property type="match status" value="1"/>
</dbReference>
<dbReference type="EMBL" id="CP019948">
    <property type="protein sequence ID" value="ARN81958.1"/>
    <property type="molecule type" value="Genomic_DNA"/>
</dbReference>
<dbReference type="PANTHER" id="PTHR11571">
    <property type="entry name" value="GLUTATHIONE S-TRANSFERASE"/>
    <property type="match status" value="1"/>
</dbReference>
<dbReference type="InterPro" id="IPR050213">
    <property type="entry name" value="GST_superfamily"/>
</dbReference>
<dbReference type="InterPro" id="IPR010987">
    <property type="entry name" value="Glutathione-S-Trfase_C-like"/>
</dbReference>
<dbReference type="Gene3D" id="3.40.30.10">
    <property type="entry name" value="Glutaredoxin"/>
    <property type="match status" value="1"/>
</dbReference>
<dbReference type="InterPro" id="IPR040079">
    <property type="entry name" value="Glutathione_S-Trfase"/>
</dbReference>
<proteinExistence type="predicted"/>
<dbReference type="Pfam" id="PF14497">
    <property type="entry name" value="GST_C_3"/>
    <property type="match status" value="1"/>
</dbReference>
<dbReference type="PROSITE" id="PS50404">
    <property type="entry name" value="GST_NTER"/>
    <property type="match status" value="1"/>
</dbReference>
<dbReference type="GO" id="GO:0006749">
    <property type="term" value="P:glutathione metabolic process"/>
    <property type="evidence" value="ECO:0007669"/>
    <property type="project" value="TreeGrafter"/>
</dbReference>
<dbReference type="InterPro" id="IPR004045">
    <property type="entry name" value="Glutathione_S-Trfase_N"/>
</dbReference>
<dbReference type="RefSeq" id="WP_085772074.1">
    <property type="nucleotide sequence ID" value="NZ_AP027149.1"/>
</dbReference>
<gene>
    <name evidence="3" type="ORF">B1812_13670</name>
</gene>
<dbReference type="SUPFAM" id="SSF52833">
    <property type="entry name" value="Thioredoxin-like"/>
    <property type="match status" value="1"/>
</dbReference>
<sequence length="242" mass="27281">MTYELYYWSGIQGRGEFVRLVLEDAGADYVDIALQPNGDERLMAFLDREDLLRPPFAPPFLRDGDLVIGQTAAILAYLGDRLGLSSKSEADRLWLHQIQLTIGDVVGEAHDAHHPLGAHLYYEDQKPEAARRAKAFRQERIPKFLGWFERVLSRNPHGGGYLVGSGATYADLSLFQLVEGLLYAFPKATKDFLAEAPRVAALRETISARQRIHAYLASGRRIPFNQQGIFRHYAELDGRRPS</sequence>
<dbReference type="Pfam" id="PF02798">
    <property type="entry name" value="GST_N"/>
    <property type="match status" value="1"/>
</dbReference>
<reference evidence="3 4" key="1">
    <citation type="submission" date="2017-02" db="EMBL/GenBank/DDBJ databases">
        <authorList>
            <person name="Peterson S.W."/>
        </authorList>
    </citation>
    <scope>NUCLEOTIDE SEQUENCE [LARGE SCALE GENOMIC DNA]</scope>
    <source>
        <strain evidence="3 4">S285</strain>
    </source>
</reference>
<dbReference type="SUPFAM" id="SSF47616">
    <property type="entry name" value="GST C-terminal domain-like"/>
    <property type="match status" value="1"/>
</dbReference>
<evidence type="ECO:0000259" key="2">
    <source>
        <dbReference type="PROSITE" id="PS50405"/>
    </source>
</evidence>